<name>A0A843TQC9_COLES</name>
<dbReference type="PANTHER" id="PTHR31181:SF67">
    <property type="entry name" value="PROLAMIN-LIKE PROTEIN (DUF1278)"/>
    <property type="match status" value="1"/>
</dbReference>
<evidence type="ECO:0000313" key="5">
    <source>
        <dbReference type="Proteomes" id="UP000652761"/>
    </source>
</evidence>
<reference evidence="4" key="1">
    <citation type="submission" date="2017-07" db="EMBL/GenBank/DDBJ databases">
        <title>Taro Niue Genome Assembly and Annotation.</title>
        <authorList>
            <person name="Atibalentja N."/>
            <person name="Keating K."/>
            <person name="Fields C.J."/>
        </authorList>
    </citation>
    <scope>NUCLEOTIDE SEQUENCE</scope>
    <source>
        <strain evidence="4">Niue_2</strain>
        <tissue evidence="4">Leaf</tissue>
    </source>
</reference>
<dbReference type="AlphaFoldDB" id="A0A843TQC9"/>
<dbReference type="PANTHER" id="PTHR31181">
    <property type="entry name" value="EGG CELL-SECRETED PROTEIN 1.4"/>
    <property type="match status" value="1"/>
</dbReference>
<accession>A0A843TQC9</accession>
<evidence type="ECO:0000313" key="4">
    <source>
        <dbReference type="EMBL" id="MQL73828.1"/>
    </source>
</evidence>
<protein>
    <recommendedName>
        <fullName evidence="3">Prolamin-like domain-containing protein</fullName>
    </recommendedName>
</protein>
<dbReference type="PROSITE" id="PS51257">
    <property type="entry name" value="PROKAR_LIPOPROTEIN"/>
    <property type="match status" value="1"/>
</dbReference>
<organism evidence="4 5">
    <name type="scientific">Colocasia esculenta</name>
    <name type="common">Wild taro</name>
    <name type="synonym">Arum esculentum</name>
    <dbReference type="NCBI Taxonomy" id="4460"/>
    <lineage>
        <taxon>Eukaryota</taxon>
        <taxon>Viridiplantae</taxon>
        <taxon>Streptophyta</taxon>
        <taxon>Embryophyta</taxon>
        <taxon>Tracheophyta</taxon>
        <taxon>Spermatophyta</taxon>
        <taxon>Magnoliopsida</taxon>
        <taxon>Liliopsida</taxon>
        <taxon>Araceae</taxon>
        <taxon>Aroideae</taxon>
        <taxon>Colocasieae</taxon>
        <taxon>Colocasia</taxon>
    </lineage>
</organism>
<feature type="chain" id="PRO_5033034240" description="Prolamin-like domain-containing protein" evidence="2">
    <location>
        <begin position="28"/>
        <end position="147"/>
    </location>
</feature>
<gene>
    <name evidence="4" type="ORF">Taro_006163</name>
</gene>
<keyword evidence="1 2" id="KW-0732">Signal</keyword>
<dbReference type="GO" id="GO:0031982">
    <property type="term" value="C:vesicle"/>
    <property type="evidence" value="ECO:0007669"/>
    <property type="project" value="TreeGrafter"/>
</dbReference>
<dbReference type="GO" id="GO:2000008">
    <property type="term" value="P:regulation of protein localization to cell surface"/>
    <property type="evidence" value="ECO:0007669"/>
    <property type="project" value="TreeGrafter"/>
</dbReference>
<comment type="caution">
    <text evidence="4">The sequence shown here is derived from an EMBL/GenBank/DDBJ whole genome shotgun (WGS) entry which is preliminary data.</text>
</comment>
<keyword evidence="5" id="KW-1185">Reference proteome</keyword>
<dbReference type="InterPro" id="IPR008502">
    <property type="entry name" value="Prolamin-like"/>
</dbReference>
<evidence type="ECO:0000259" key="3">
    <source>
        <dbReference type="Pfam" id="PF05617"/>
    </source>
</evidence>
<feature type="signal peptide" evidence="2">
    <location>
        <begin position="1"/>
        <end position="27"/>
    </location>
</feature>
<feature type="domain" description="Prolamin-like" evidence="3">
    <location>
        <begin position="64"/>
        <end position="117"/>
    </location>
</feature>
<dbReference type="Proteomes" id="UP000652761">
    <property type="component" value="Unassembled WGS sequence"/>
</dbReference>
<evidence type="ECO:0000256" key="1">
    <source>
        <dbReference type="ARBA" id="ARBA00022729"/>
    </source>
</evidence>
<dbReference type="GO" id="GO:0080155">
    <property type="term" value="P:regulation of double fertilization forming a zygote and endosperm"/>
    <property type="evidence" value="ECO:0007669"/>
    <property type="project" value="TreeGrafter"/>
</dbReference>
<dbReference type="Pfam" id="PF05617">
    <property type="entry name" value="Prolamin_like"/>
    <property type="match status" value="1"/>
</dbReference>
<dbReference type="GO" id="GO:0005576">
    <property type="term" value="C:extracellular region"/>
    <property type="evidence" value="ECO:0007669"/>
    <property type="project" value="TreeGrafter"/>
</dbReference>
<dbReference type="EMBL" id="NMUH01000180">
    <property type="protein sequence ID" value="MQL73828.1"/>
    <property type="molecule type" value="Genomic_DNA"/>
</dbReference>
<sequence length="147" mass="15521">MRKANGLLSMLLLLLACAATRCPASYATSTEEVHPETDDIKLLVPGFQWWSSIIPIIGDPKIQECWRSLLGSEISCVTSALQSILAGRFALSSKCCAAVAALGDSCVPRMFSFLPQSNLIPGLINSVCATFAPPTVPAGPPSPARGF</sequence>
<dbReference type="GO" id="GO:0009567">
    <property type="term" value="P:double fertilization forming a zygote and endosperm"/>
    <property type="evidence" value="ECO:0007669"/>
    <property type="project" value="TreeGrafter"/>
</dbReference>
<evidence type="ECO:0000256" key="2">
    <source>
        <dbReference type="SAM" id="SignalP"/>
    </source>
</evidence>
<proteinExistence type="predicted"/>